<evidence type="ECO:0000256" key="1">
    <source>
        <dbReference type="SAM" id="MobiDB-lite"/>
    </source>
</evidence>
<feature type="domain" description="DUF7905" evidence="2">
    <location>
        <begin position="434"/>
        <end position="725"/>
    </location>
</feature>
<evidence type="ECO:0000313" key="4">
    <source>
        <dbReference type="Proteomes" id="UP000078576"/>
    </source>
</evidence>
<dbReference type="OrthoDB" id="3439512at2759"/>
<keyword evidence="4" id="KW-1185">Reference proteome</keyword>
<organism evidence="3 4">
    <name type="scientific">Cytospora mali</name>
    <name type="common">Apple Valsa canker fungus</name>
    <name type="synonym">Valsa mali</name>
    <dbReference type="NCBI Taxonomy" id="578113"/>
    <lineage>
        <taxon>Eukaryota</taxon>
        <taxon>Fungi</taxon>
        <taxon>Dikarya</taxon>
        <taxon>Ascomycota</taxon>
        <taxon>Pezizomycotina</taxon>
        <taxon>Sordariomycetes</taxon>
        <taxon>Sordariomycetidae</taxon>
        <taxon>Diaporthales</taxon>
        <taxon>Cytosporaceae</taxon>
        <taxon>Cytospora</taxon>
    </lineage>
</organism>
<dbReference type="Proteomes" id="UP000078576">
    <property type="component" value="Unassembled WGS sequence"/>
</dbReference>
<dbReference type="InterPro" id="IPR057227">
    <property type="entry name" value="DUF7905"/>
</dbReference>
<dbReference type="Pfam" id="PF25482">
    <property type="entry name" value="DUF7905"/>
    <property type="match status" value="1"/>
</dbReference>
<dbReference type="AlphaFoldDB" id="A0A194VGE8"/>
<evidence type="ECO:0000313" key="3">
    <source>
        <dbReference type="EMBL" id="KUI63092.1"/>
    </source>
</evidence>
<sequence length="774" mass="89267">MDTVNPTQLLAEFYLSSLWTWRREDRNRVLESLKNLDLGRAYFNWDYEAGWLHVRCQAADKDDILKTYLKIQSEIESEIKDQDAMQSNGTLKYDVQNSLVRAPSPNMSVPDTIELEVPMELREFEEVVAWQDLQPQYRSFSVDFLMDGARKAIEEAHGARLCIDWPTRVIFVGAASKAAADAVKRKLTTLFRGWLLLRRRTRHIFFVEEKASAPGWTVDVRDINQINPILAPSTLLDPLNYVLPEKYDTVSHDAYCLRLCYKDPFRDVTWSTFGPRANDVFNGKEPMRTSRFFENFQAVSKERRGVTQTDTSDAAIKRWIQELPKPKSDGTSVSELKENCRTASSDGPGENDPVPLRRAPGVRRGWFDAMPADAVPEQERNLLDDPIIQSSASALQRALRPRRRNITVTHPDHVPKGQDPRPQPLATQGSEFDQYVKQFLQHLMRPMKAKYGVVRLRAEIGRFFLENIEQSGVARNKEKQPAKGWKPDQLIAHLNKSGGNSFFTKILSYWGNDIDYLVNMKENKQKIWEPIGQGRTFLDFYFHARTATGIAAHFVLEVDGYNFSWNLREARNPYDPIVVHCLSQHWDFRLVASHDYTLDQNVHFGAFARALVDSLIVRRSILEFQYDFDGPPPVTVDNVRIRQVRRFQSQNKKTFLDISRIFPTEVKEFPGTKYRAVRSIPVDDRMKGVFKWWYEASVSSARMEELLQQNEALAPGDEVEWTLEQLEQEGVFEDIYQPACQIVKKMDGVGVKCHNGMPQRDVAKAPRSRSVYQF</sequence>
<feature type="region of interest" description="Disordered" evidence="1">
    <location>
        <begin position="325"/>
        <end position="357"/>
    </location>
</feature>
<accession>A0A194VGE8</accession>
<name>A0A194VGE8_CYTMA</name>
<dbReference type="EMBL" id="KN714858">
    <property type="protein sequence ID" value="KUI63092.1"/>
    <property type="molecule type" value="Genomic_DNA"/>
</dbReference>
<gene>
    <name evidence="3" type="ORF">VP1G_10209</name>
</gene>
<evidence type="ECO:0000259" key="2">
    <source>
        <dbReference type="Pfam" id="PF25482"/>
    </source>
</evidence>
<proteinExistence type="predicted"/>
<protein>
    <recommendedName>
        <fullName evidence="2">DUF7905 domain-containing protein</fullName>
    </recommendedName>
</protein>
<reference evidence="4" key="1">
    <citation type="submission" date="2014-12" db="EMBL/GenBank/DDBJ databases">
        <title>Genome Sequence of Valsa Canker Pathogens Uncovers a Specific Adaption of Colonization on Woody Bark.</title>
        <authorList>
            <person name="Yin Z."/>
            <person name="Liu H."/>
            <person name="Gao X."/>
            <person name="Li Z."/>
            <person name="Song N."/>
            <person name="Ke X."/>
            <person name="Dai Q."/>
            <person name="Wu Y."/>
            <person name="Sun Y."/>
            <person name="Xu J.-R."/>
            <person name="Kang Z.K."/>
            <person name="Wang L."/>
            <person name="Huang L."/>
        </authorList>
    </citation>
    <scope>NUCLEOTIDE SEQUENCE [LARGE SCALE GENOMIC DNA]</scope>
    <source>
        <strain evidence="4">SXYL134</strain>
    </source>
</reference>
<dbReference type="STRING" id="694573.A0A194VGE8"/>